<dbReference type="InterPro" id="IPR001387">
    <property type="entry name" value="Cro/C1-type_HTH"/>
</dbReference>
<dbReference type="Pfam" id="PF13443">
    <property type="entry name" value="HTH_26"/>
    <property type="match status" value="1"/>
</dbReference>
<sequence>MTNDLEIAAKFITDRKVNLVELSKETGISHTTLARFRHDPEQMRRASWDKVYQLAETAKKRKDEE</sequence>
<evidence type="ECO:0000259" key="1">
    <source>
        <dbReference type="Pfam" id="PF13443"/>
    </source>
</evidence>
<proteinExistence type="predicted"/>
<protein>
    <submittedName>
        <fullName evidence="2">Helix-turn-helix domain-containing protein</fullName>
    </submittedName>
</protein>
<gene>
    <name evidence="2" type="ORF">PO250_01905</name>
</gene>
<dbReference type="EMBL" id="JAQONE010000005">
    <property type="protein sequence ID" value="MDC2829090.1"/>
    <property type="molecule type" value="Genomic_DNA"/>
</dbReference>
<reference evidence="2" key="1">
    <citation type="submission" date="2023-01" db="EMBL/GenBank/DDBJ databases">
        <title>Genome analysis of 13 Lactobacillus isolated from gut of wild boar.</title>
        <authorList>
            <person name="Papp P."/>
            <person name="Libisch B."/>
            <person name="Nagy T."/>
            <person name="Olasz F."/>
        </authorList>
    </citation>
    <scope>NUCLEOTIDE SEQUENCE</scope>
    <source>
        <strain evidence="2">F146</strain>
    </source>
</reference>
<dbReference type="Proteomes" id="UP001220670">
    <property type="component" value="Unassembled WGS sequence"/>
</dbReference>
<dbReference type="RefSeq" id="WP_272225750.1">
    <property type="nucleotide sequence ID" value="NZ_JAQONE010000005.1"/>
</dbReference>
<evidence type="ECO:0000313" key="3">
    <source>
        <dbReference type="Proteomes" id="UP001220670"/>
    </source>
</evidence>
<feature type="domain" description="HTH cro/C1-type" evidence="1">
    <location>
        <begin position="10"/>
        <end position="45"/>
    </location>
</feature>
<name>A0AAJ1M9Y9_LIMMU</name>
<dbReference type="AlphaFoldDB" id="A0AAJ1M9Y9"/>
<comment type="caution">
    <text evidence="2">The sequence shown here is derived from an EMBL/GenBank/DDBJ whole genome shotgun (WGS) entry which is preliminary data.</text>
</comment>
<accession>A0AAJ1M9Y9</accession>
<organism evidence="2 3">
    <name type="scientific">Limosilactobacillus mucosae</name>
    <name type="common">Lactobacillus mucosae</name>
    <dbReference type="NCBI Taxonomy" id="97478"/>
    <lineage>
        <taxon>Bacteria</taxon>
        <taxon>Bacillati</taxon>
        <taxon>Bacillota</taxon>
        <taxon>Bacilli</taxon>
        <taxon>Lactobacillales</taxon>
        <taxon>Lactobacillaceae</taxon>
        <taxon>Limosilactobacillus</taxon>
    </lineage>
</organism>
<evidence type="ECO:0000313" key="2">
    <source>
        <dbReference type="EMBL" id="MDC2829090.1"/>
    </source>
</evidence>